<reference evidence="3" key="1">
    <citation type="journal article" date="2006" name="PLoS Biol.">
        <title>Macronuclear genome sequence of the ciliate Tetrahymena thermophila, a model eukaryote.</title>
        <authorList>
            <person name="Eisen J.A."/>
            <person name="Coyne R.S."/>
            <person name="Wu M."/>
            <person name="Wu D."/>
            <person name="Thiagarajan M."/>
            <person name="Wortman J.R."/>
            <person name="Badger J.H."/>
            <person name="Ren Q."/>
            <person name="Amedeo P."/>
            <person name="Jones K.M."/>
            <person name="Tallon L.J."/>
            <person name="Delcher A.L."/>
            <person name="Salzberg S.L."/>
            <person name="Silva J.C."/>
            <person name="Haas B.J."/>
            <person name="Majoros W.H."/>
            <person name="Farzad M."/>
            <person name="Carlton J.M."/>
            <person name="Smith R.K. Jr."/>
            <person name="Garg J."/>
            <person name="Pearlman R.E."/>
            <person name="Karrer K.M."/>
            <person name="Sun L."/>
            <person name="Manning G."/>
            <person name="Elde N.C."/>
            <person name="Turkewitz A.P."/>
            <person name="Asai D.J."/>
            <person name="Wilkes D.E."/>
            <person name="Wang Y."/>
            <person name="Cai H."/>
            <person name="Collins K."/>
            <person name="Stewart B.A."/>
            <person name="Lee S.R."/>
            <person name="Wilamowska K."/>
            <person name="Weinberg Z."/>
            <person name="Ruzzo W.L."/>
            <person name="Wloga D."/>
            <person name="Gaertig J."/>
            <person name="Frankel J."/>
            <person name="Tsao C.-C."/>
            <person name="Gorovsky M.A."/>
            <person name="Keeling P.J."/>
            <person name="Waller R.F."/>
            <person name="Patron N.J."/>
            <person name="Cherry J.M."/>
            <person name="Stover N.A."/>
            <person name="Krieger C.J."/>
            <person name="del Toro C."/>
            <person name="Ryder H.F."/>
            <person name="Williamson S.C."/>
            <person name="Barbeau R.A."/>
            <person name="Hamilton E.P."/>
            <person name="Orias E."/>
        </authorList>
    </citation>
    <scope>NUCLEOTIDE SEQUENCE [LARGE SCALE GENOMIC DNA]</scope>
    <source>
        <strain evidence="3">SB210</strain>
    </source>
</reference>
<evidence type="ECO:0000313" key="3">
    <source>
        <dbReference type="Proteomes" id="UP000009168"/>
    </source>
</evidence>
<keyword evidence="3" id="KW-1185">Reference proteome</keyword>
<evidence type="ECO:0000313" key="2">
    <source>
        <dbReference type="EMBL" id="EAS03771.2"/>
    </source>
</evidence>
<dbReference type="GeneID" id="7836663"/>
<proteinExistence type="predicted"/>
<organism evidence="2 3">
    <name type="scientific">Tetrahymena thermophila (strain SB210)</name>
    <dbReference type="NCBI Taxonomy" id="312017"/>
    <lineage>
        <taxon>Eukaryota</taxon>
        <taxon>Sar</taxon>
        <taxon>Alveolata</taxon>
        <taxon>Ciliophora</taxon>
        <taxon>Intramacronucleata</taxon>
        <taxon>Oligohymenophorea</taxon>
        <taxon>Hymenostomatida</taxon>
        <taxon>Tetrahymenina</taxon>
        <taxon>Tetrahymenidae</taxon>
        <taxon>Tetrahymena</taxon>
    </lineage>
</organism>
<name>I7MHZ6_TETTS</name>
<evidence type="ECO:0000259" key="1">
    <source>
        <dbReference type="Pfam" id="PF04480"/>
    </source>
</evidence>
<dbReference type="Pfam" id="PF04480">
    <property type="entry name" value="DUF559"/>
    <property type="match status" value="1"/>
</dbReference>
<dbReference type="EMBL" id="GG662472">
    <property type="protein sequence ID" value="EAS03771.2"/>
    <property type="molecule type" value="Genomic_DNA"/>
</dbReference>
<dbReference type="InterPro" id="IPR007569">
    <property type="entry name" value="DUF559"/>
</dbReference>
<gene>
    <name evidence="2" type="ORF">TTHERM_00475340</name>
</gene>
<feature type="domain" description="DUF559" evidence="1">
    <location>
        <begin position="545"/>
        <end position="614"/>
    </location>
</feature>
<dbReference type="RefSeq" id="XP_001024016.2">
    <property type="nucleotide sequence ID" value="XM_001024016.2"/>
</dbReference>
<dbReference type="KEGG" id="tet:TTHERM_00475340"/>
<dbReference type="Gene3D" id="3.40.960.10">
    <property type="entry name" value="VSR Endonuclease"/>
    <property type="match status" value="1"/>
</dbReference>
<dbReference type="Proteomes" id="UP000009168">
    <property type="component" value="Unassembled WGS sequence"/>
</dbReference>
<sequence>MNQILRFSQLAYRKQVNNRINLICNINKFFSVSQQSPQLINVTKMQLQQFGINKQTKQFNSTREYNDLEKYMIVKRKSILTMGRISELKGIEVQRILSQSSQNFMKDLEKYNPIDIINLLLLDHSAFKHNQKELVNYITLKLQNNSLNSKEYIYLVRSSMFCLNNKSCEQQLTMHINNILQKSSEFMKLSPYTACQLLIIYYQQIKKQYKLFDKENNFLIKSQQQQVKIEQQFRQQYMMENQIGSDKLLYEVIIENTLAMNYSNEQLLDLISELVYIGKFQRQDLLLKIFNALDLNQINLQQLIQLFINTTSKNVNVDDKIYNVFLQKVKNNIQINENQQKSQLQENQQKKANYSYIQSNQDVLKFIQGDEQNKSPTLLFQDEIEETNPPLNPQAKVDVLWILIRNYSNKNEELYESLFKSINQDIQQLQIRHLLSLLQCFIGYQMNKNIEYVYNENSNFKFNPSQNLIDLPLVVKMLISRMQMTKQPLSEKQNCSLYLNLIYLINTKQISQNYFKPSFLADLYSFYKKYAIANDNPSKTEDKFMAVFQKLQKENLIQDQIQRGVLIDDIYIVDFLIGEKTIIEVNGDIHHNQQTKSQIRQNFLQKLFYLKIQNYQVIIIDSNEYLPIINDSQKFEDLVTKILKNKQIISKV</sequence>
<dbReference type="InParanoid" id="I7MHZ6"/>
<dbReference type="AlphaFoldDB" id="I7MHZ6"/>
<accession>I7MHZ6</accession>
<protein>
    <recommendedName>
        <fullName evidence="1">DUF559 domain-containing protein</fullName>
    </recommendedName>
</protein>